<feature type="compositionally biased region" description="Low complexity" evidence="1">
    <location>
        <begin position="73"/>
        <end position="84"/>
    </location>
</feature>
<dbReference type="SUPFAM" id="SSF48334">
    <property type="entry name" value="DNA repair protein MutS, domain III"/>
    <property type="match status" value="1"/>
</dbReference>
<keyword evidence="3" id="KW-1185">Reference proteome</keyword>
<proteinExistence type="predicted"/>
<evidence type="ECO:0000256" key="1">
    <source>
        <dbReference type="SAM" id="MobiDB-lite"/>
    </source>
</evidence>
<dbReference type="InterPro" id="IPR036187">
    <property type="entry name" value="DNA_mismatch_repair_MutS_sf"/>
</dbReference>
<dbReference type="Proteomes" id="UP001054857">
    <property type="component" value="Unassembled WGS sequence"/>
</dbReference>
<feature type="compositionally biased region" description="Gly residues" evidence="1">
    <location>
        <begin position="55"/>
        <end position="65"/>
    </location>
</feature>
<sequence length="225" mass="23682">LPDVPSLLRRLALSQQRPDLRALQMLQSCLERLLRLRALFEQHLAPGLMAGGGGAGGGMEGGGGWSDAAPTPSSSSSYSRLNSRGRPEGPMGQRSAATAAAAGGGGLSWEAVSISAKVLTHVGAELQGALDLLLNMIDTGQSEEGLLVAPGVCPPLDALKATHRDLPQQLTAVVRAELGRVPRCLIRQHAQQLWSVVYLPQVGFVLRVQGEQLTADVLDALPDYE</sequence>
<feature type="non-terminal residue" evidence="2">
    <location>
        <position position="1"/>
    </location>
</feature>
<gene>
    <name evidence="2" type="ORF">Agub_g10502</name>
</gene>
<dbReference type="EMBL" id="BMAR01000024">
    <property type="protein sequence ID" value="GFR48598.1"/>
    <property type="molecule type" value="Genomic_DNA"/>
</dbReference>
<feature type="non-terminal residue" evidence="2">
    <location>
        <position position="225"/>
    </location>
</feature>
<protein>
    <submittedName>
        <fullName evidence="2">Uncharacterized protein</fullName>
    </submittedName>
</protein>
<dbReference type="AlphaFoldDB" id="A0AAD3DVG4"/>
<feature type="region of interest" description="Disordered" evidence="1">
    <location>
        <begin position="55"/>
        <end position="99"/>
    </location>
</feature>
<evidence type="ECO:0000313" key="2">
    <source>
        <dbReference type="EMBL" id="GFR48598.1"/>
    </source>
</evidence>
<reference evidence="2 3" key="1">
    <citation type="journal article" date="2021" name="Sci. Rep.">
        <title>Genome sequencing of the multicellular alga Astrephomene provides insights into convergent evolution of germ-soma differentiation.</title>
        <authorList>
            <person name="Yamashita S."/>
            <person name="Yamamoto K."/>
            <person name="Matsuzaki R."/>
            <person name="Suzuki S."/>
            <person name="Yamaguchi H."/>
            <person name="Hirooka S."/>
            <person name="Minakuchi Y."/>
            <person name="Miyagishima S."/>
            <person name="Kawachi M."/>
            <person name="Toyoda A."/>
            <person name="Nozaki H."/>
        </authorList>
    </citation>
    <scope>NUCLEOTIDE SEQUENCE [LARGE SCALE GENOMIC DNA]</scope>
    <source>
        <strain evidence="2 3">NIES-4017</strain>
    </source>
</reference>
<comment type="caution">
    <text evidence="2">The sequence shown here is derived from an EMBL/GenBank/DDBJ whole genome shotgun (WGS) entry which is preliminary data.</text>
</comment>
<accession>A0AAD3DVG4</accession>
<organism evidence="2 3">
    <name type="scientific">Astrephomene gubernaculifera</name>
    <dbReference type="NCBI Taxonomy" id="47775"/>
    <lineage>
        <taxon>Eukaryota</taxon>
        <taxon>Viridiplantae</taxon>
        <taxon>Chlorophyta</taxon>
        <taxon>core chlorophytes</taxon>
        <taxon>Chlorophyceae</taxon>
        <taxon>CS clade</taxon>
        <taxon>Chlamydomonadales</taxon>
        <taxon>Astrephomenaceae</taxon>
        <taxon>Astrephomene</taxon>
    </lineage>
</organism>
<name>A0AAD3DVG4_9CHLO</name>
<evidence type="ECO:0000313" key="3">
    <source>
        <dbReference type="Proteomes" id="UP001054857"/>
    </source>
</evidence>